<reference evidence="3 4" key="1">
    <citation type="journal article" date="2014" name="PLoS Genet.">
        <title>Phylogenetically driven sequencing of extremely halophilic archaea reveals strategies for static and dynamic osmo-response.</title>
        <authorList>
            <person name="Becker E.A."/>
            <person name="Seitzer P.M."/>
            <person name="Tritt A."/>
            <person name="Larsen D."/>
            <person name="Krusor M."/>
            <person name="Yao A.I."/>
            <person name="Wu D."/>
            <person name="Madern D."/>
            <person name="Eisen J.A."/>
            <person name="Darling A.E."/>
            <person name="Facciotti M.T."/>
        </authorList>
    </citation>
    <scope>NUCLEOTIDE SEQUENCE [LARGE SCALE GENOMIC DNA]</scope>
    <source>
        <strain evidence="3 4">DSM 12281</strain>
    </source>
</reference>
<evidence type="ECO:0000256" key="1">
    <source>
        <dbReference type="SAM" id="MobiDB-lite"/>
    </source>
</evidence>
<feature type="domain" description="Cupin type-2" evidence="2">
    <location>
        <begin position="39"/>
        <end position="98"/>
    </location>
</feature>
<dbReference type="AlphaFoldDB" id="M0AC33"/>
<protein>
    <submittedName>
        <fullName evidence="3">AraC family transcriptional regulator</fullName>
    </submittedName>
</protein>
<feature type="region of interest" description="Disordered" evidence="1">
    <location>
        <begin position="101"/>
        <end position="122"/>
    </location>
</feature>
<evidence type="ECO:0000259" key="2">
    <source>
        <dbReference type="Pfam" id="PF07883"/>
    </source>
</evidence>
<dbReference type="InterPro" id="IPR014710">
    <property type="entry name" value="RmlC-like_jellyroll"/>
</dbReference>
<keyword evidence="4" id="KW-1185">Reference proteome</keyword>
<sequence length="122" mass="13570">MADSNTTAYHPFIEREAAGEHTILEDCEIDARTHESDKASELHTHDETHIIFMRTGEMYWEVGDEGFHATPGDTIVTPPDTEHKFEVVGDEPSKTLCLIAPARPTEDQGPSGTHEITKPDDI</sequence>
<dbReference type="EMBL" id="AOIL01000009">
    <property type="protein sequence ID" value="ELY96320.1"/>
    <property type="molecule type" value="Genomic_DNA"/>
</dbReference>
<organism evidence="3 4">
    <name type="scientific">Natrialba taiwanensis DSM 12281</name>
    <dbReference type="NCBI Taxonomy" id="1230458"/>
    <lineage>
        <taxon>Archaea</taxon>
        <taxon>Methanobacteriati</taxon>
        <taxon>Methanobacteriota</taxon>
        <taxon>Stenosarchaea group</taxon>
        <taxon>Halobacteria</taxon>
        <taxon>Halobacteriales</taxon>
        <taxon>Natrialbaceae</taxon>
        <taxon>Natrialba</taxon>
    </lineage>
</organism>
<dbReference type="InterPro" id="IPR011051">
    <property type="entry name" value="RmlC_Cupin_sf"/>
</dbReference>
<comment type="caution">
    <text evidence="3">The sequence shown here is derived from an EMBL/GenBank/DDBJ whole genome shotgun (WGS) entry which is preliminary data.</text>
</comment>
<proteinExistence type="predicted"/>
<dbReference type="Proteomes" id="UP000011648">
    <property type="component" value="Unassembled WGS sequence"/>
</dbReference>
<dbReference type="OrthoDB" id="350001at2157"/>
<evidence type="ECO:0000313" key="3">
    <source>
        <dbReference type="EMBL" id="ELY96320.1"/>
    </source>
</evidence>
<name>M0AC33_9EURY</name>
<dbReference type="Pfam" id="PF07883">
    <property type="entry name" value="Cupin_2"/>
    <property type="match status" value="1"/>
</dbReference>
<dbReference type="RefSeq" id="WP_006824180.1">
    <property type="nucleotide sequence ID" value="NZ_AOIL01000009.1"/>
</dbReference>
<dbReference type="SUPFAM" id="SSF51182">
    <property type="entry name" value="RmlC-like cupins"/>
    <property type="match status" value="1"/>
</dbReference>
<dbReference type="PATRIC" id="fig|1230458.4.peg.256"/>
<gene>
    <name evidence="3" type="ORF">C484_01360</name>
</gene>
<dbReference type="Gene3D" id="2.60.120.10">
    <property type="entry name" value="Jelly Rolls"/>
    <property type="match status" value="1"/>
</dbReference>
<dbReference type="InterPro" id="IPR013096">
    <property type="entry name" value="Cupin_2"/>
</dbReference>
<dbReference type="STRING" id="1230458.C484_01360"/>
<evidence type="ECO:0000313" key="4">
    <source>
        <dbReference type="Proteomes" id="UP000011648"/>
    </source>
</evidence>
<accession>M0AC33</accession>